<evidence type="ECO:0000313" key="6">
    <source>
        <dbReference type="EMBL" id="CAL4781089.1"/>
    </source>
</evidence>
<feature type="region of interest" description="Disordered" evidence="3">
    <location>
        <begin position="1123"/>
        <end position="1184"/>
    </location>
</feature>
<dbReference type="GO" id="GO:0006310">
    <property type="term" value="P:DNA recombination"/>
    <property type="evidence" value="ECO:0007669"/>
    <property type="project" value="UniProtKB-KW"/>
</dbReference>
<evidence type="ECO:0000313" key="5">
    <source>
        <dbReference type="EMBL" id="CAI3993777.1"/>
    </source>
</evidence>
<feature type="compositionally biased region" description="Basic and acidic residues" evidence="3">
    <location>
        <begin position="95"/>
        <end position="119"/>
    </location>
</feature>
<dbReference type="SUPFAM" id="SSF56349">
    <property type="entry name" value="DNA breaking-rejoining enzymes"/>
    <property type="match status" value="1"/>
</dbReference>
<feature type="compositionally biased region" description="Basic and acidic residues" evidence="3">
    <location>
        <begin position="647"/>
        <end position="669"/>
    </location>
</feature>
<dbReference type="InterPro" id="IPR040059">
    <property type="entry name" value="PUM3"/>
</dbReference>
<feature type="compositionally biased region" description="Basic residues" evidence="3">
    <location>
        <begin position="51"/>
        <end position="61"/>
    </location>
</feature>
<dbReference type="Gene3D" id="1.25.10.10">
    <property type="entry name" value="Leucine-rich Repeat Variant"/>
    <property type="match status" value="2"/>
</dbReference>
<keyword evidence="7" id="KW-1185">Reference proteome</keyword>
<evidence type="ECO:0000259" key="4">
    <source>
        <dbReference type="PROSITE" id="PS50303"/>
    </source>
</evidence>
<dbReference type="Gene3D" id="3.40.50.150">
    <property type="entry name" value="Vaccinia Virus protein VP39"/>
    <property type="match status" value="1"/>
</dbReference>
<feature type="region of interest" description="Disordered" evidence="3">
    <location>
        <begin position="938"/>
        <end position="1110"/>
    </location>
</feature>
<dbReference type="InterPro" id="IPR013762">
    <property type="entry name" value="Integrase-like_cat_sf"/>
</dbReference>
<reference evidence="5" key="1">
    <citation type="submission" date="2022-10" db="EMBL/GenBank/DDBJ databases">
        <authorList>
            <person name="Chen Y."/>
            <person name="Dougan E. K."/>
            <person name="Chan C."/>
            <person name="Rhodes N."/>
            <person name="Thang M."/>
        </authorList>
    </citation>
    <scope>NUCLEOTIDE SEQUENCE</scope>
</reference>
<dbReference type="EMBL" id="CAMXCT010001873">
    <property type="protein sequence ID" value="CAI3993777.1"/>
    <property type="molecule type" value="Genomic_DNA"/>
</dbReference>
<dbReference type="InterPro" id="IPR016024">
    <property type="entry name" value="ARM-type_fold"/>
</dbReference>
<dbReference type="InterPro" id="IPR011010">
    <property type="entry name" value="DNA_brk_join_enz"/>
</dbReference>
<dbReference type="GO" id="GO:0005730">
    <property type="term" value="C:nucleolus"/>
    <property type="evidence" value="ECO:0007669"/>
    <property type="project" value="TreeGrafter"/>
</dbReference>
<dbReference type="InterPro" id="IPR033133">
    <property type="entry name" value="PUM-HD"/>
</dbReference>
<feature type="compositionally biased region" description="Basic and acidic residues" evidence="3">
    <location>
        <begin position="1123"/>
        <end position="1132"/>
    </location>
</feature>
<feature type="compositionally biased region" description="Acidic residues" evidence="3">
    <location>
        <begin position="627"/>
        <end position="646"/>
    </location>
</feature>
<feature type="compositionally biased region" description="Basic and acidic residues" evidence="3">
    <location>
        <begin position="997"/>
        <end position="1006"/>
    </location>
</feature>
<dbReference type="InterPro" id="IPR011989">
    <property type="entry name" value="ARM-like"/>
</dbReference>
<dbReference type="GO" id="GO:0006417">
    <property type="term" value="P:regulation of translation"/>
    <property type="evidence" value="ECO:0007669"/>
    <property type="project" value="TreeGrafter"/>
</dbReference>
<comment type="caution">
    <text evidence="5">The sequence shown here is derived from an EMBL/GenBank/DDBJ whole genome shotgun (WGS) entry which is preliminary data.</text>
</comment>
<evidence type="ECO:0000256" key="1">
    <source>
        <dbReference type="ARBA" id="ARBA00022737"/>
    </source>
</evidence>
<dbReference type="PANTHER" id="PTHR13389:SF0">
    <property type="entry name" value="PUMILIO HOMOLOG 3"/>
    <property type="match status" value="1"/>
</dbReference>
<feature type="compositionally biased region" description="Acidic residues" evidence="3">
    <location>
        <begin position="1156"/>
        <end position="1167"/>
    </location>
</feature>
<dbReference type="EMBL" id="CAMXCT030001873">
    <property type="protein sequence ID" value="CAL4781089.1"/>
    <property type="molecule type" value="Genomic_DNA"/>
</dbReference>
<keyword evidence="2" id="KW-0233">DNA recombination</keyword>
<dbReference type="PANTHER" id="PTHR13389">
    <property type="entry name" value="PUMILIO HOMOLOG 3"/>
    <property type="match status" value="1"/>
</dbReference>
<sequence length="2600" mass="289168">MQLLTIPSAMFFDLVSFVLMAKNKPKKTKSNRKARRGTKKGGTGGGEGKSGKVKHKSRGRKPTTGPKAAGKGSSKGKKSPKETKRSKGAGKGSGSKKEDKATATKRKAEPPVDEPEAKKGKILSAKQKRKKEVTKLYSELINPGRTLKADVIVKDILEALSKRSSTMAEYCSTNLGARVIEACLKWGTKEQRQDLLSRCSGELPKMAQDRYGHQVVLKLLLYASKTSSQRKPTEEEKKVQARNMREILDKFSGKNLHATFFHRYGCRVINGLYFSTTVKAGDKRRLLHSIAIPEAVALRRPELPSSQPLRKVLQAEDLTEQQKKSIAQHLEEAVEKAIEKELLGLDIVHLLLQAFCEVATDSQLTQLAEQCMDGAAYLLSSKAGAEALLRLLGIANAKQRKALCRDLKGKFAALAKNAVDYVVMIRLATTVDDTVMLSKSMVAEWLQDIEDLCFDKYGHKVLAWLLQPDDQRLFSPYERKCVALPSPTSLKAPEARRQELVRMLKPAIRGVFLQKPLEAAGDNSAKALSGDTWCVGCGAWEALGKELTNRWSGPQGLRAVADSLVLSTTREVRALRSLGAGFPRAPGGQGAGTQAAPAERSGVAGEGRATSGLSAKSAAKPHKGGSEDAEESYEYTYETETEEAEKEDTRKVDKRPVEPARSPPKDKRGQSATTRGEVKEEEKERSPEIKRRYQEGRDREEEKPRKKERGEEKRETERHSERKGREGERRKKRDREGGKRDAEKDPEDPNVKKKKKKKNKHRGGRKHKRLGLGWRPGQTEETTEMAEDEPRGSEPLLRGAESGVWVRFEEREVWEKFAPKPGDVVEFEIGLVPGHEGSVGEAALMVTEVESLADGSQNLHGRFIGCSDETVSKALSSLINRRGGPLHLCLVAPCWEGDEHYAVHVAAARWFDRELFEASYMKPWGRLVLKEYGEMMAEKGKGDRKPALRRPATRGTPKAGPKKDDQARVRRRRKKDETADAGAGLREKLKALRGRLHRGEEPKKAEAILITESEESTEESSAAEETEEHVTRLSVGDKLARAELPALLDMKKERGAESPRRADPKKAKKKRKSPGDPQAQLLAQAAQTRALKVAADKKKKNKGSGGGSRNVKALVEALIEEKTGKEQKDAKKDSKKKKKKRRVQGGDDPGSSSSGDESDRDLEEAETDSSSSEMLAPLQKKSNKRPGAVLQMLVQHAKATLDQAAVVETEASKDVTGGVKLATYFNLMVRPYHSPNSRDMKELNHLAVCLDELRSGQLGRLGDSLAARFLAIHTAVNDGSWQSAQHLELHPLEAAQGAPMSLLLEARKHGRLVNRSQGLEPWRRGRGDGDGWRSSGKGGEGKGKGKNKGKDSAKGGGGGAQWQQGATWQKWQKGRNWWASQQDKTDGKDAKGASKEAKPGWRVFGKILEGADSMRKTGCLLAWLAVRAEQVSTLEGTLNLLSCVLPGFGAGCCAVHRFRKKEAFPIRLGKLEGILNTLASLDYDEVNSSGFVRAHSEECWTLLSVHFSNWMHGSRVTPSGRWRKSDVTAVSTLRAAVQRSLSQDAELGRSEEAVEKELSSRFVSYSGEEIPKMEPLTFDQILPALPPKEHGGSIDVLKWTKGRTRSFLLHPEDCLVADEGQILPKLQAKVHILGDDKMLVANLLVERHICDWIELDSVIQFRGERVLNGMFGVAKTATLADNRPHLRVIMNLIPSNSILMQLSGCVQELPAVTQYLSLVLEDTESLRLCQNDMTSAFYLFSLPRVWLRFLSFNLVVSGKEIGRDPQKKFCLACGVLPMGWSSAVSVMQEISQLLVESVKLPQPLQVKRDRPLPVWLCKVLEDSQEKGCPWFHVYLDNFFSGERLVEGACDGEAKGLQELAEEAWNAAGVLSAEKKKVVNSEEAQELGALFSGRSRSLGVSGLRMVKLLQTTFLLLSKHTVPRKWLQVAVGRWVHVLQFRRAGMAGLHWIWKWISGKRLTMREQCSARQELLMLVMGGCLFHSFLGAQISDVATASDASGTGGAVGQARELSQEGKDFARSILDERAAPVKVPILVVSLFNGIGFPCVDLSKVKAFRQNLHGEQSGLFREVLRVLELLRQVFGRKFKVFFFVENVSSMDKEAAAEISQSLGVFPYKVQCSDAVPISRPRFCWTNREVSGLAGVRVVRKEGFWEIIAEAPYPLLHQWIREDSEWPGHEQGHVLPTCMKAIRRSRPPPLPAGLDRTPSAAQRRWAADNFKYPPYQYKDQYVFWSAHGWRLAEASERELLHGYGWGHTAVCFSASEIKKSWTAYEDQRCSLIGDSFSVYSFIIFAWSSCARFLPSLSYEQRARRGIVLRDAGISPKTQGRYYNAVRQLSKAVFDVSTMEDMDDQIADWIETEFHKGSPLNTIGDALSGIHYFLPSTRKKLPLSWKLFGVWRKMEVPARAPPIPADLLWAMMSKCLAHGQFSLASLLGLGFDCFLRTGELLAIRPIDLLLRGEKGIVSLPTSKGGTRHNVKESVTILNKKLIVLLEQLLEEKRSQHLMRVPIWTKSGTEFRHEFYKLTKFFQVEHLRFSGYSLRRGGATAYFNKTGLMEKTLLRGRWASISVARLYLCDALSQLPTLVASPQTQQLVAHFGAFWS</sequence>
<feature type="region of interest" description="Disordered" evidence="3">
    <location>
        <begin position="580"/>
        <end position="796"/>
    </location>
</feature>
<organism evidence="5">
    <name type="scientific">Cladocopium goreaui</name>
    <dbReference type="NCBI Taxonomy" id="2562237"/>
    <lineage>
        <taxon>Eukaryota</taxon>
        <taxon>Sar</taxon>
        <taxon>Alveolata</taxon>
        <taxon>Dinophyceae</taxon>
        <taxon>Suessiales</taxon>
        <taxon>Symbiodiniaceae</taxon>
        <taxon>Cladocopium</taxon>
    </lineage>
</organism>
<dbReference type="SUPFAM" id="SSF48371">
    <property type="entry name" value="ARM repeat"/>
    <property type="match status" value="1"/>
</dbReference>
<dbReference type="PROSITE" id="PS50303">
    <property type="entry name" value="PUM_HD"/>
    <property type="match status" value="1"/>
</dbReference>
<dbReference type="InterPro" id="IPR029063">
    <property type="entry name" value="SAM-dependent_MTases_sf"/>
</dbReference>
<dbReference type="GO" id="GO:0003677">
    <property type="term" value="F:DNA binding"/>
    <property type="evidence" value="ECO:0007669"/>
    <property type="project" value="InterPro"/>
</dbReference>
<accession>A0A9P1CMJ0</accession>
<feature type="domain" description="PUM-HD" evidence="4">
    <location>
        <begin position="132"/>
        <end position="507"/>
    </location>
</feature>
<dbReference type="SMART" id="SM00025">
    <property type="entry name" value="Pumilio"/>
    <property type="match status" value="3"/>
</dbReference>
<evidence type="ECO:0000256" key="2">
    <source>
        <dbReference type="ARBA" id="ARBA00023172"/>
    </source>
</evidence>
<feature type="compositionally biased region" description="Basic residues" evidence="3">
    <location>
        <begin position="752"/>
        <end position="770"/>
    </location>
</feature>
<keyword evidence="1" id="KW-0677">Repeat</keyword>
<dbReference type="Gene3D" id="1.10.443.10">
    <property type="entry name" value="Intergrase catalytic core"/>
    <property type="match status" value="1"/>
</dbReference>
<evidence type="ECO:0000313" key="7">
    <source>
        <dbReference type="Proteomes" id="UP001152797"/>
    </source>
</evidence>
<feature type="compositionally biased region" description="Basic and acidic residues" evidence="3">
    <location>
        <begin position="676"/>
        <end position="751"/>
    </location>
</feature>
<feature type="compositionally biased region" description="Low complexity" evidence="3">
    <location>
        <begin position="1075"/>
        <end position="1087"/>
    </location>
</feature>
<gene>
    <name evidence="5" type="ORF">C1SCF055_LOCUS20491</name>
</gene>
<name>A0A9P1CMJ0_9DINO</name>
<feature type="compositionally biased region" description="Basic residues" evidence="3">
    <location>
        <begin position="24"/>
        <end position="39"/>
    </location>
</feature>
<dbReference type="EMBL" id="CAMXCT020001873">
    <property type="protein sequence ID" value="CAL1147152.1"/>
    <property type="molecule type" value="Genomic_DNA"/>
</dbReference>
<feature type="compositionally biased region" description="Basic and acidic residues" evidence="3">
    <location>
        <begin position="1321"/>
        <end position="1331"/>
    </location>
</feature>
<dbReference type="Proteomes" id="UP001152797">
    <property type="component" value="Unassembled WGS sequence"/>
</dbReference>
<feature type="compositionally biased region" description="Low complexity" evidence="3">
    <location>
        <begin position="1361"/>
        <end position="1371"/>
    </location>
</feature>
<reference evidence="6 7" key="2">
    <citation type="submission" date="2024-05" db="EMBL/GenBank/DDBJ databases">
        <authorList>
            <person name="Chen Y."/>
            <person name="Shah S."/>
            <person name="Dougan E. K."/>
            <person name="Thang M."/>
            <person name="Chan C."/>
        </authorList>
    </citation>
    <scope>NUCLEOTIDE SEQUENCE [LARGE SCALE GENOMIC DNA]</scope>
</reference>
<dbReference type="GO" id="GO:0003729">
    <property type="term" value="F:mRNA binding"/>
    <property type="evidence" value="ECO:0007669"/>
    <property type="project" value="TreeGrafter"/>
</dbReference>
<feature type="compositionally biased region" description="Basic residues" evidence="3">
    <location>
        <begin position="1133"/>
        <end position="1143"/>
    </location>
</feature>
<feature type="compositionally biased region" description="Basic and acidic residues" evidence="3">
    <location>
        <begin position="1339"/>
        <end position="1353"/>
    </location>
</feature>
<feature type="region of interest" description="Disordered" evidence="3">
    <location>
        <begin position="24"/>
        <end position="128"/>
    </location>
</feature>
<dbReference type="SUPFAM" id="SSF53335">
    <property type="entry name" value="S-adenosyl-L-methionine-dependent methyltransferases"/>
    <property type="match status" value="1"/>
</dbReference>
<feature type="compositionally biased region" description="Acidic residues" evidence="3">
    <location>
        <begin position="1012"/>
        <end position="1027"/>
    </location>
</feature>
<dbReference type="GO" id="GO:0015074">
    <property type="term" value="P:DNA integration"/>
    <property type="evidence" value="ECO:0007669"/>
    <property type="project" value="InterPro"/>
</dbReference>
<proteinExistence type="predicted"/>
<feature type="region of interest" description="Disordered" evidence="3">
    <location>
        <begin position="1315"/>
        <end position="1397"/>
    </location>
</feature>
<dbReference type="InterPro" id="IPR001313">
    <property type="entry name" value="Pumilio_RNA-bd_rpt"/>
</dbReference>
<evidence type="ECO:0000256" key="3">
    <source>
        <dbReference type="SAM" id="MobiDB-lite"/>
    </source>
</evidence>
<dbReference type="OrthoDB" id="641149at2759"/>
<feature type="compositionally biased region" description="Basic and acidic residues" evidence="3">
    <location>
        <begin position="1049"/>
        <end position="1065"/>
    </location>
</feature>
<protein>
    <submittedName>
        <fullName evidence="6">Pumilio-likey domain family member 6</fullName>
    </submittedName>
</protein>
<feature type="compositionally biased region" description="Basic and acidic residues" evidence="3">
    <location>
        <begin position="1383"/>
        <end position="1397"/>
    </location>
</feature>